<protein>
    <submittedName>
        <fullName evidence="1">Uncharacterized protein</fullName>
    </submittedName>
</protein>
<dbReference type="KEGG" id="mhb:MHM_04240"/>
<dbReference type="EMBL" id="HE613254">
    <property type="protein sequence ID" value="CCE66942.1"/>
    <property type="molecule type" value="Genomic_DNA"/>
</dbReference>
<sequence>MNLAPAFKTIVSVAGATGAVSAVSVPLTLTRGSSTVTDKLNIVSCDGSVGDNNRELVSFGDKDSLSVCWSVEKPQGEGSVQQVASVNSQELSSLFAHKWNRGTESWKNDSSTHWLQQCTDSESGWVILTTEGSAEYLGLCNSANQEGIPFIKKEGQVGEDSSVVKLYVCSTNCWAKEELSNSTKVFKAEKAGSWNSVSFYRN</sequence>
<dbReference type="AlphaFoldDB" id="G8C3P4"/>
<dbReference type="RefSeq" id="WP_015511807.1">
    <property type="nucleotide sequence ID" value="NC_021007.1"/>
</dbReference>
<reference evidence="1" key="1">
    <citation type="submission" date="2011-11" db="EMBL/GenBank/DDBJ databases">
        <title>Complete genome sequence of Candidatus Mycoplasma haemominutum.</title>
        <authorList>
            <person name="Barker E.N."/>
            <person name="Darby A.C."/>
            <person name="Helps C.R."/>
            <person name="Peters I.R."/>
            <person name="Hughes M.A."/>
            <person name="Radford A.D."/>
            <person name="Novacco M."/>
            <person name="Boretti F."/>
            <person name="Hofmann-Lehmann R."/>
            <person name="Tasker S."/>
        </authorList>
    </citation>
    <scope>NUCLEOTIDE SEQUENCE</scope>
    <source>
        <strain evidence="1">Birmingham 1</strain>
    </source>
</reference>
<dbReference type="PATRIC" id="fig|1116213.3.peg.459"/>
<dbReference type="HOGENOM" id="CLU_107062_0_0_14"/>
<gene>
    <name evidence="1" type="ORF">MHM_04240</name>
</gene>
<proteinExistence type="predicted"/>
<accession>G8C3P4</accession>
<reference evidence="1" key="2">
    <citation type="submission" date="2011-11" db="EMBL/GenBank/DDBJ databases">
        <authorList>
            <person name="Barker E."/>
        </authorList>
    </citation>
    <scope>NUCLEOTIDE SEQUENCE</scope>
    <source>
        <strain evidence="1">Birmingham 1</strain>
    </source>
</reference>
<evidence type="ECO:0000313" key="1">
    <source>
        <dbReference type="EMBL" id="CCE66942.1"/>
    </source>
</evidence>
<name>G8C3P4_9MOLU</name>
<organism evidence="1">
    <name type="scientific">Candidatus Mycoplasma haematominutum 'Birmingham 1'</name>
    <dbReference type="NCBI Taxonomy" id="1116213"/>
    <lineage>
        <taxon>Bacteria</taxon>
        <taxon>Bacillati</taxon>
        <taxon>Mycoplasmatota</taxon>
        <taxon>Mollicutes</taxon>
        <taxon>Mycoplasmataceae</taxon>
        <taxon>Mycoplasma</taxon>
    </lineage>
</organism>